<sequence length="152" mass="17210">MLYVPDIQPCCIFVKMTSTPELAEDLRVAIGAFVRRARRVDTIGATTAAVLGHLARRGGTSITDLARLEGVRHQSMARMVKHLDQRGLIQVHPDPEDRRRLLVELTEPGRQLLATDRLRRTAWIADALETRLTAQERTELLRLTPLLRKLSE</sequence>
<dbReference type="PANTHER" id="PTHR39515:SF2">
    <property type="entry name" value="HTH-TYPE TRANSCRIPTIONAL REGULATOR RV0880"/>
    <property type="match status" value="1"/>
</dbReference>
<organism evidence="2 3">
    <name type="scientific">Deinococcus ficus</name>
    <dbReference type="NCBI Taxonomy" id="317577"/>
    <lineage>
        <taxon>Bacteria</taxon>
        <taxon>Thermotogati</taxon>
        <taxon>Deinococcota</taxon>
        <taxon>Deinococci</taxon>
        <taxon>Deinococcales</taxon>
        <taxon>Deinococcaceae</taxon>
        <taxon>Deinococcus</taxon>
    </lineage>
</organism>
<dbReference type="Pfam" id="PF12802">
    <property type="entry name" value="MarR_2"/>
    <property type="match status" value="1"/>
</dbReference>
<gene>
    <name evidence="2" type="ORF">DFI_15120</name>
</gene>
<dbReference type="Proteomes" id="UP000259030">
    <property type="component" value="Plasmid pDFI1"/>
</dbReference>
<dbReference type="GO" id="GO:0003700">
    <property type="term" value="F:DNA-binding transcription factor activity"/>
    <property type="evidence" value="ECO:0007669"/>
    <property type="project" value="InterPro"/>
</dbReference>
<dbReference type="Gene3D" id="1.10.10.10">
    <property type="entry name" value="Winged helix-like DNA-binding domain superfamily/Winged helix DNA-binding domain"/>
    <property type="match status" value="1"/>
</dbReference>
<dbReference type="InterPro" id="IPR000835">
    <property type="entry name" value="HTH_MarR-typ"/>
</dbReference>
<keyword evidence="2" id="KW-0614">Plasmid</keyword>
<dbReference type="PROSITE" id="PS50995">
    <property type="entry name" value="HTH_MARR_2"/>
    <property type="match status" value="1"/>
</dbReference>
<dbReference type="Gene3D" id="1.10.287.100">
    <property type="match status" value="1"/>
</dbReference>
<dbReference type="SUPFAM" id="SSF46785">
    <property type="entry name" value="Winged helix' DNA-binding domain"/>
    <property type="match status" value="1"/>
</dbReference>
<evidence type="ECO:0000313" key="2">
    <source>
        <dbReference type="EMBL" id="ASN82511.1"/>
    </source>
</evidence>
<evidence type="ECO:0000259" key="1">
    <source>
        <dbReference type="PROSITE" id="PS50995"/>
    </source>
</evidence>
<dbReference type="EMBL" id="CP021082">
    <property type="protein sequence ID" value="ASN82511.1"/>
    <property type="molecule type" value="Genomic_DNA"/>
</dbReference>
<keyword evidence="3" id="KW-1185">Reference proteome</keyword>
<dbReference type="AlphaFoldDB" id="A0A221T0X0"/>
<dbReference type="InterPro" id="IPR036388">
    <property type="entry name" value="WH-like_DNA-bd_sf"/>
</dbReference>
<dbReference type="KEGG" id="dfc:DFI_15120"/>
<proteinExistence type="predicted"/>
<dbReference type="InterPro" id="IPR052526">
    <property type="entry name" value="HTH-type_Bedaq_tolerance"/>
</dbReference>
<geneLocation type="plasmid" evidence="3">
    <name>pdfi1</name>
</geneLocation>
<name>A0A221T0X0_9DEIO</name>
<dbReference type="InterPro" id="IPR036390">
    <property type="entry name" value="WH_DNA-bd_sf"/>
</dbReference>
<dbReference type="PANTHER" id="PTHR39515">
    <property type="entry name" value="CONSERVED PROTEIN"/>
    <property type="match status" value="1"/>
</dbReference>
<evidence type="ECO:0000313" key="3">
    <source>
        <dbReference type="Proteomes" id="UP000259030"/>
    </source>
</evidence>
<accession>A0A221T0X0</accession>
<protein>
    <recommendedName>
        <fullName evidence="1">HTH marR-type domain-containing protein</fullName>
    </recommendedName>
</protein>
<feature type="domain" description="HTH marR-type" evidence="1">
    <location>
        <begin position="19"/>
        <end position="152"/>
    </location>
</feature>
<dbReference type="SMART" id="SM00347">
    <property type="entry name" value="HTH_MARR"/>
    <property type="match status" value="1"/>
</dbReference>
<reference evidence="2 3" key="1">
    <citation type="submission" date="2017-05" db="EMBL/GenBank/DDBJ databases">
        <title>The complete genome sequence of Deinococcus ficus isolated from the rhizosphere of the Ficus religiosa L. in Taiwan.</title>
        <authorList>
            <person name="Wu K.-M."/>
            <person name="Liao T.-L."/>
            <person name="Liu Y.-M."/>
            <person name="Young C.-C."/>
            <person name="Tsai S.-F."/>
        </authorList>
    </citation>
    <scope>NUCLEOTIDE SEQUENCE [LARGE SCALE GENOMIC DNA]</scope>
    <source>
        <strain evidence="2 3">CC-FR2-10</strain>
        <plasmid evidence="3">pdfi1</plasmid>
    </source>
</reference>